<sequence>MDTPRVHVRGKKDASKGKGRSDTLHWASRRQKPLPLEREPIPEREHKPEDYWTPYLQKRGRPIKKKKRRPKRRASSANATAPVKDNKQSLLKLIVSGGSAVLVGTLMGLIILNVFVEGSGSDLPNSIDTHTEGSAQTSESTDDDAAGSGSVFLPEVNPVWVQGGVYSSQEGADELAEAQRENGLAAVVLPMDGQYRVFFGVGLSEDDASDIATQLEDEGLDVYLKDDLSVPSVSLSGVSAQQSQMLKQLAEAGQKAVNRLAALSTAGVGGQDISGNLRRDMESIERSHRTFLTAFGKVETALPDEQRQAVQVMDQSLAQAVEAIQQYDRESSLPYLWQVQEGIMHYLMAYRQLSGVD</sequence>
<dbReference type="SUPFAM" id="SSF110997">
    <property type="entry name" value="Sporulation related repeat"/>
    <property type="match status" value="1"/>
</dbReference>
<dbReference type="Proteomes" id="UP000188603">
    <property type="component" value="Chromosome"/>
</dbReference>
<dbReference type="InterPro" id="IPR007730">
    <property type="entry name" value="SPOR-like_dom"/>
</dbReference>
<dbReference type="KEGG" id="ntr:B0W44_04745"/>
<proteinExistence type="predicted"/>
<dbReference type="AlphaFoldDB" id="A0A1U9K580"/>
<keyword evidence="2" id="KW-0812">Transmembrane</keyword>
<keyword evidence="2" id="KW-1133">Transmembrane helix</keyword>
<dbReference type="Pfam" id="PF05036">
    <property type="entry name" value="SPOR"/>
    <property type="match status" value="1"/>
</dbReference>
<keyword evidence="2" id="KW-0472">Membrane</keyword>
<dbReference type="GO" id="GO:0042834">
    <property type="term" value="F:peptidoglycan binding"/>
    <property type="evidence" value="ECO:0007669"/>
    <property type="project" value="InterPro"/>
</dbReference>
<feature type="compositionally biased region" description="Basic residues" evidence="1">
    <location>
        <begin position="58"/>
        <end position="74"/>
    </location>
</feature>
<feature type="compositionally biased region" description="Polar residues" evidence="1">
    <location>
        <begin position="125"/>
        <end position="139"/>
    </location>
</feature>
<evidence type="ECO:0000313" key="4">
    <source>
        <dbReference type="EMBL" id="AQS55184.1"/>
    </source>
</evidence>
<evidence type="ECO:0000259" key="3">
    <source>
        <dbReference type="PROSITE" id="PS51724"/>
    </source>
</evidence>
<feature type="compositionally biased region" description="Basic and acidic residues" evidence="1">
    <location>
        <begin position="11"/>
        <end position="23"/>
    </location>
</feature>
<accession>A0A1U9K580</accession>
<name>A0A1U9K580_9BACL</name>
<organism evidence="4 5">
    <name type="scientific">Novibacillus thermophilus</name>
    <dbReference type="NCBI Taxonomy" id="1471761"/>
    <lineage>
        <taxon>Bacteria</taxon>
        <taxon>Bacillati</taxon>
        <taxon>Bacillota</taxon>
        <taxon>Bacilli</taxon>
        <taxon>Bacillales</taxon>
        <taxon>Thermoactinomycetaceae</taxon>
        <taxon>Novibacillus</taxon>
    </lineage>
</organism>
<dbReference type="InterPro" id="IPR036680">
    <property type="entry name" value="SPOR-like_sf"/>
</dbReference>
<protein>
    <recommendedName>
        <fullName evidence="3">SPOR domain-containing protein</fullName>
    </recommendedName>
</protein>
<dbReference type="EMBL" id="CP019699">
    <property type="protein sequence ID" value="AQS55184.1"/>
    <property type="molecule type" value="Genomic_DNA"/>
</dbReference>
<dbReference type="RefSeq" id="WP_077719002.1">
    <property type="nucleotide sequence ID" value="NZ_CP019699.1"/>
</dbReference>
<feature type="compositionally biased region" description="Basic residues" evidence="1">
    <location>
        <begin position="1"/>
        <end position="10"/>
    </location>
</feature>
<evidence type="ECO:0000256" key="1">
    <source>
        <dbReference type="SAM" id="MobiDB-lite"/>
    </source>
</evidence>
<dbReference type="STRING" id="1471761.B0W44_04745"/>
<feature type="region of interest" description="Disordered" evidence="1">
    <location>
        <begin position="125"/>
        <end position="148"/>
    </location>
</feature>
<feature type="region of interest" description="Disordered" evidence="1">
    <location>
        <begin position="1"/>
        <end position="82"/>
    </location>
</feature>
<feature type="domain" description="SPOR" evidence="3">
    <location>
        <begin position="153"/>
        <end position="227"/>
    </location>
</feature>
<feature type="transmembrane region" description="Helical" evidence="2">
    <location>
        <begin position="93"/>
        <end position="116"/>
    </location>
</feature>
<dbReference type="Gene3D" id="3.30.70.1070">
    <property type="entry name" value="Sporulation related repeat"/>
    <property type="match status" value="1"/>
</dbReference>
<dbReference type="PROSITE" id="PS51724">
    <property type="entry name" value="SPOR"/>
    <property type="match status" value="1"/>
</dbReference>
<dbReference type="OrthoDB" id="2468831at2"/>
<evidence type="ECO:0000256" key="2">
    <source>
        <dbReference type="SAM" id="Phobius"/>
    </source>
</evidence>
<reference evidence="4 5" key="1">
    <citation type="journal article" date="2015" name="Int. J. Syst. Evol. Microbiol.">
        <title>Novibacillus thermophilus gen. nov., sp. nov., a Gram-staining-negative and moderately thermophilic member of the family Thermoactinomycetaceae.</title>
        <authorList>
            <person name="Yang G."/>
            <person name="Chen J."/>
            <person name="Zhou S."/>
        </authorList>
    </citation>
    <scope>NUCLEOTIDE SEQUENCE [LARGE SCALE GENOMIC DNA]</scope>
    <source>
        <strain evidence="4 5">SG-1</strain>
    </source>
</reference>
<feature type="compositionally biased region" description="Basic and acidic residues" evidence="1">
    <location>
        <begin position="35"/>
        <end position="50"/>
    </location>
</feature>
<evidence type="ECO:0000313" key="5">
    <source>
        <dbReference type="Proteomes" id="UP000188603"/>
    </source>
</evidence>
<keyword evidence="5" id="KW-1185">Reference proteome</keyword>
<gene>
    <name evidence="4" type="ORF">B0W44_04745</name>
</gene>